<evidence type="ECO:0000256" key="1">
    <source>
        <dbReference type="SAM" id="MobiDB-lite"/>
    </source>
</evidence>
<feature type="region of interest" description="Disordered" evidence="1">
    <location>
        <begin position="76"/>
        <end position="98"/>
    </location>
</feature>
<reference evidence="3" key="1">
    <citation type="journal article" date="2019" name="Int. J. Syst. Evol. Microbiol.">
        <title>The Global Catalogue of Microorganisms (GCM) 10K type strain sequencing project: providing services to taxonomists for standard genome sequencing and annotation.</title>
        <authorList>
            <consortium name="The Broad Institute Genomics Platform"/>
            <consortium name="The Broad Institute Genome Sequencing Center for Infectious Disease"/>
            <person name="Wu L."/>
            <person name="Ma J."/>
        </authorList>
    </citation>
    <scope>NUCLEOTIDE SEQUENCE [LARGE SCALE GENOMIC DNA]</scope>
    <source>
        <strain evidence="3">JCM 7356</strain>
    </source>
</reference>
<dbReference type="Proteomes" id="UP001500305">
    <property type="component" value="Unassembled WGS sequence"/>
</dbReference>
<keyword evidence="3" id="KW-1185">Reference proteome</keyword>
<dbReference type="EMBL" id="BAAATR010000044">
    <property type="protein sequence ID" value="GAA2271927.1"/>
    <property type="molecule type" value="Genomic_DNA"/>
</dbReference>
<organism evidence="2 3">
    <name type="scientific">Kitasatospora cystarginea</name>
    <dbReference type="NCBI Taxonomy" id="58350"/>
    <lineage>
        <taxon>Bacteria</taxon>
        <taxon>Bacillati</taxon>
        <taxon>Actinomycetota</taxon>
        <taxon>Actinomycetes</taxon>
        <taxon>Kitasatosporales</taxon>
        <taxon>Streptomycetaceae</taxon>
        <taxon>Kitasatospora</taxon>
    </lineage>
</organism>
<evidence type="ECO:0000313" key="2">
    <source>
        <dbReference type="EMBL" id="GAA2271927.1"/>
    </source>
</evidence>
<evidence type="ECO:0000313" key="3">
    <source>
        <dbReference type="Proteomes" id="UP001500305"/>
    </source>
</evidence>
<sequence length="98" mass="10952">MQPYDIEPTLFGSSYSLLGATLLGAQRSSPRVRRRRRSRIGACPAGRRNRMLLTDPIRPIVSDSGGSPAVRFFPQPGGWEMPPGELQSNAYWSAHQRR</sequence>
<gene>
    <name evidence="2" type="ORF">GCM10010430_67260</name>
</gene>
<accession>A0ABP5RR72</accession>
<proteinExistence type="predicted"/>
<protein>
    <submittedName>
        <fullName evidence="2">Uncharacterized protein</fullName>
    </submittedName>
</protein>
<comment type="caution">
    <text evidence="2">The sequence shown here is derived from an EMBL/GenBank/DDBJ whole genome shotgun (WGS) entry which is preliminary data.</text>
</comment>
<name>A0ABP5RR72_9ACTN</name>